<dbReference type="EMBL" id="JAPHNI010000296">
    <property type="protein sequence ID" value="KAJ8112810.1"/>
    <property type="molecule type" value="Genomic_DNA"/>
</dbReference>
<reference evidence="1" key="1">
    <citation type="submission" date="2022-11" db="EMBL/GenBank/DDBJ databases">
        <title>Genome Sequence of Boeremia exigua.</title>
        <authorList>
            <person name="Buettner E."/>
        </authorList>
    </citation>
    <scope>NUCLEOTIDE SEQUENCE</scope>
    <source>
        <strain evidence="1">CU02</strain>
    </source>
</reference>
<gene>
    <name evidence="1" type="ORF">OPT61_g4909</name>
</gene>
<keyword evidence="2" id="KW-1185">Reference proteome</keyword>
<accession>A0ACC2ICB4</accession>
<sequence length="112" mass="11437">MKSFYDGQGKIDQVTYDGITLSGITGHRIPIEQNYDGGDLSKTHGPGSGVPISCLTIKNISGAGGVTSKGTNVAIVCANCTGWTWNTVTVTSGFKFSCVGKPPAVLAGVSAV</sequence>
<name>A0ACC2ICB4_9PLEO</name>
<evidence type="ECO:0000313" key="2">
    <source>
        <dbReference type="Proteomes" id="UP001153331"/>
    </source>
</evidence>
<organism evidence="1 2">
    <name type="scientific">Boeremia exigua</name>
    <dbReference type="NCBI Taxonomy" id="749465"/>
    <lineage>
        <taxon>Eukaryota</taxon>
        <taxon>Fungi</taxon>
        <taxon>Dikarya</taxon>
        <taxon>Ascomycota</taxon>
        <taxon>Pezizomycotina</taxon>
        <taxon>Dothideomycetes</taxon>
        <taxon>Pleosporomycetidae</taxon>
        <taxon>Pleosporales</taxon>
        <taxon>Pleosporineae</taxon>
        <taxon>Didymellaceae</taxon>
        <taxon>Boeremia</taxon>
    </lineage>
</organism>
<dbReference type="Proteomes" id="UP001153331">
    <property type="component" value="Unassembled WGS sequence"/>
</dbReference>
<protein>
    <submittedName>
        <fullName evidence="1">Uncharacterized protein</fullName>
    </submittedName>
</protein>
<proteinExistence type="predicted"/>
<evidence type="ECO:0000313" key="1">
    <source>
        <dbReference type="EMBL" id="KAJ8112810.1"/>
    </source>
</evidence>
<comment type="caution">
    <text evidence="1">The sequence shown here is derived from an EMBL/GenBank/DDBJ whole genome shotgun (WGS) entry which is preliminary data.</text>
</comment>